<feature type="domain" description="PAC" evidence="1">
    <location>
        <begin position="143"/>
        <end position="198"/>
    </location>
</feature>
<dbReference type="CDD" id="cd01948">
    <property type="entry name" value="EAL"/>
    <property type="match status" value="1"/>
</dbReference>
<dbReference type="AlphaFoldDB" id="A0A839AJP4"/>
<dbReference type="PANTHER" id="PTHR33121:SF23">
    <property type="entry name" value="CYCLIC DI-GMP PHOSPHODIESTERASE PDEB"/>
    <property type="match status" value="1"/>
</dbReference>
<dbReference type="PROSITE" id="PS50883">
    <property type="entry name" value="EAL"/>
    <property type="match status" value="1"/>
</dbReference>
<dbReference type="Gene3D" id="3.20.20.450">
    <property type="entry name" value="EAL domain"/>
    <property type="match status" value="1"/>
</dbReference>
<dbReference type="PROSITE" id="PS50887">
    <property type="entry name" value="GGDEF"/>
    <property type="match status" value="1"/>
</dbReference>
<dbReference type="InterPro" id="IPR050706">
    <property type="entry name" value="Cyclic-di-GMP_PDE-like"/>
</dbReference>
<evidence type="ECO:0000313" key="5">
    <source>
        <dbReference type="Proteomes" id="UP000541109"/>
    </source>
</evidence>
<sequence length="635" mass="67599">MDSEKGVGLPDRYPAGGLLASSRNTGASSTLVPALPCGLASQAACPAWSADGRQPWGRRQGCLAAYQWPGSNGVTLAGETILDALPAMVATCGRNGAILSANAAFADFHGSRRDALTGLCLAEVVGANLFERLSFSFREALSGRASRDILRAVLKDGREALLDIALEPLTTTKGKIAGVIYYAVDAGERREADTRLPLRRADELTGVLGRQAFLELLAQTVAAKGDTCALLVVNLDNFRLVNDLAGHAAGDSLLRHVAGLLKSFERDGLAVAGRLGGDEFAVLMAGAAADGALAAGRRIVEGLQASRFVWDEESYGVSCRVGIFLLDESEPVAGPSPADDFLRRADQACRVAKQAGGGRVVVYRSDNAAMEACHEDLGNLHAIQDALEGDRLRLFVMPIEAIDGSGRLHHEVLLRVASCDGDMLAPAPLIQAAERYGLMPKVDRWVICNVLRRLQTAHDAAEPARRLTVNLSGQSIGDADFKDYLIARLDAVPHLARHLSFEITETAAVRCMDTAQALLKALRERGCGVILDDFGTGLSSFAYLKQFKIDCMKIDGAIIGDIVRDEVQRTIVAGIVAVARKLGIEVIAEFVEDGETLAMLRHLGVTHAQGYFIGRPVEWAEAARAGAAECDVLVG</sequence>
<dbReference type="InterPro" id="IPR000160">
    <property type="entry name" value="GGDEF_dom"/>
</dbReference>
<dbReference type="SUPFAM" id="SSF141868">
    <property type="entry name" value="EAL domain-like"/>
    <property type="match status" value="1"/>
</dbReference>
<accession>A0A839AJP4</accession>
<dbReference type="NCBIfam" id="TIGR00254">
    <property type="entry name" value="GGDEF"/>
    <property type="match status" value="1"/>
</dbReference>
<keyword evidence="5" id="KW-1185">Reference proteome</keyword>
<dbReference type="Gene3D" id="3.30.450.20">
    <property type="entry name" value="PAS domain"/>
    <property type="match status" value="1"/>
</dbReference>
<gene>
    <name evidence="4" type="ORF">H2509_18855</name>
</gene>
<dbReference type="NCBIfam" id="TIGR00229">
    <property type="entry name" value="sensory_box"/>
    <property type="match status" value="1"/>
</dbReference>
<dbReference type="InterPro" id="IPR035919">
    <property type="entry name" value="EAL_sf"/>
</dbReference>
<proteinExistence type="predicted"/>
<dbReference type="SMART" id="SM00052">
    <property type="entry name" value="EAL"/>
    <property type="match status" value="1"/>
</dbReference>
<dbReference type="PROSITE" id="PS50113">
    <property type="entry name" value="PAC"/>
    <property type="match status" value="1"/>
</dbReference>
<dbReference type="RefSeq" id="WP_182168021.1">
    <property type="nucleotide sequence ID" value="NZ_JACFXV010000066.1"/>
</dbReference>
<protein>
    <submittedName>
        <fullName evidence="4">EAL domain-containing protein</fullName>
    </submittedName>
</protein>
<dbReference type="CDD" id="cd01949">
    <property type="entry name" value="GGDEF"/>
    <property type="match status" value="1"/>
</dbReference>
<comment type="caution">
    <text evidence="4">The sequence shown here is derived from an EMBL/GenBank/DDBJ whole genome shotgun (WGS) entry which is preliminary data.</text>
</comment>
<dbReference type="Pfam" id="PF00990">
    <property type="entry name" value="GGDEF"/>
    <property type="match status" value="1"/>
</dbReference>
<dbReference type="SUPFAM" id="SSF55073">
    <property type="entry name" value="Nucleotide cyclase"/>
    <property type="match status" value="1"/>
</dbReference>
<dbReference type="Pfam" id="PF08448">
    <property type="entry name" value="PAS_4"/>
    <property type="match status" value="1"/>
</dbReference>
<evidence type="ECO:0000313" key="4">
    <source>
        <dbReference type="EMBL" id="MBA5779194.1"/>
    </source>
</evidence>
<dbReference type="GO" id="GO:0071111">
    <property type="term" value="F:cyclic-guanylate-specific phosphodiesterase activity"/>
    <property type="evidence" value="ECO:0007669"/>
    <property type="project" value="InterPro"/>
</dbReference>
<dbReference type="Gene3D" id="3.30.70.270">
    <property type="match status" value="1"/>
</dbReference>
<dbReference type="InterPro" id="IPR043128">
    <property type="entry name" value="Rev_trsase/Diguanyl_cyclase"/>
</dbReference>
<dbReference type="PANTHER" id="PTHR33121">
    <property type="entry name" value="CYCLIC DI-GMP PHOSPHODIESTERASE PDEF"/>
    <property type="match status" value="1"/>
</dbReference>
<organism evidence="4 5">
    <name type="scientific">Stappia albiluteola</name>
    <dbReference type="NCBI Taxonomy" id="2758565"/>
    <lineage>
        <taxon>Bacteria</taxon>
        <taxon>Pseudomonadati</taxon>
        <taxon>Pseudomonadota</taxon>
        <taxon>Alphaproteobacteria</taxon>
        <taxon>Hyphomicrobiales</taxon>
        <taxon>Stappiaceae</taxon>
        <taxon>Stappia</taxon>
    </lineage>
</organism>
<dbReference type="InterPro" id="IPR000014">
    <property type="entry name" value="PAS"/>
</dbReference>
<dbReference type="InterPro" id="IPR001633">
    <property type="entry name" value="EAL_dom"/>
</dbReference>
<dbReference type="InterPro" id="IPR000700">
    <property type="entry name" value="PAS-assoc_C"/>
</dbReference>
<dbReference type="InterPro" id="IPR029787">
    <property type="entry name" value="Nucleotide_cyclase"/>
</dbReference>
<evidence type="ECO:0000259" key="3">
    <source>
        <dbReference type="PROSITE" id="PS50887"/>
    </source>
</evidence>
<evidence type="ECO:0000259" key="2">
    <source>
        <dbReference type="PROSITE" id="PS50883"/>
    </source>
</evidence>
<dbReference type="EMBL" id="JACFXV010000066">
    <property type="protein sequence ID" value="MBA5779194.1"/>
    <property type="molecule type" value="Genomic_DNA"/>
</dbReference>
<dbReference type="InterPro" id="IPR013656">
    <property type="entry name" value="PAS_4"/>
</dbReference>
<reference evidence="4 5" key="1">
    <citation type="submission" date="2020-07" db="EMBL/GenBank/DDBJ databases">
        <title>Stappia sp., F7233, whole genome shotgun sequencing project.</title>
        <authorList>
            <person name="Jiang S."/>
            <person name="Liu Z.W."/>
            <person name="Du Z.J."/>
        </authorList>
    </citation>
    <scope>NUCLEOTIDE SEQUENCE [LARGE SCALE GENOMIC DNA]</scope>
    <source>
        <strain evidence="4 5">F7233</strain>
    </source>
</reference>
<dbReference type="InterPro" id="IPR035965">
    <property type="entry name" value="PAS-like_dom_sf"/>
</dbReference>
<dbReference type="Pfam" id="PF00563">
    <property type="entry name" value="EAL"/>
    <property type="match status" value="1"/>
</dbReference>
<name>A0A839AJP4_9HYPH</name>
<dbReference type="Proteomes" id="UP000541109">
    <property type="component" value="Unassembled WGS sequence"/>
</dbReference>
<feature type="domain" description="GGDEF" evidence="3">
    <location>
        <begin position="226"/>
        <end position="365"/>
    </location>
</feature>
<dbReference type="SMART" id="SM00267">
    <property type="entry name" value="GGDEF"/>
    <property type="match status" value="1"/>
</dbReference>
<dbReference type="SUPFAM" id="SSF55785">
    <property type="entry name" value="PYP-like sensor domain (PAS domain)"/>
    <property type="match status" value="1"/>
</dbReference>
<feature type="domain" description="EAL" evidence="2">
    <location>
        <begin position="376"/>
        <end position="630"/>
    </location>
</feature>
<evidence type="ECO:0000259" key="1">
    <source>
        <dbReference type="PROSITE" id="PS50113"/>
    </source>
</evidence>